<sequence>MGGNAFKVHLPNASFQRMSPRVYYTLKAALKTRLLKCYDVVETPAEAPEKPDHGDIDFLVAYPRPGLTDNTLQEQMKSRYSIMQPGFRTSNFAIPLHAFLPELLHADAKGAPSNAPETEEYCQADVHVCPDKDTLDRLLFVQSYGDMMQILGIMARGIGLSFGQNGLKLADPLPTSPPMTFYLSISLSHILDFYGLNIDRWRQGFNTQRELFNWVISSRLFDAHRIMQYSDAQTSKAKLLKDRMIYQNFIIYIKEQLEAGAAAGLNIGVEDALRFFGKEVEYNAVLENDRARRRAKELLNGVMLQELTGLKGMPVKLLSDGIKQRLEEAWSCENVTTYESQEAVQGYSAPLLWEIAVAEKSEEEVRAMVLRVKEEMQAAGQLDFDWKAAKARKEQRKMEVDHNVGAI</sequence>
<keyword evidence="2" id="KW-1185">Reference proteome</keyword>
<protein>
    <submittedName>
        <fullName evidence="1">Uncharacterized protein</fullName>
    </submittedName>
</protein>
<accession>A0A8E2B0U8</accession>
<dbReference type="AlphaFoldDB" id="A0A8E2B0U8"/>
<dbReference type="Proteomes" id="UP000250043">
    <property type="component" value="Unassembled WGS sequence"/>
</dbReference>
<dbReference type="EMBL" id="KV722378">
    <property type="protein sequence ID" value="OCH91859.1"/>
    <property type="molecule type" value="Genomic_DNA"/>
</dbReference>
<reference evidence="1 2" key="1">
    <citation type="submission" date="2016-07" db="EMBL/GenBank/DDBJ databases">
        <title>Draft genome of the white-rot fungus Obba rivulosa 3A-2.</title>
        <authorList>
            <consortium name="DOE Joint Genome Institute"/>
            <person name="Miettinen O."/>
            <person name="Riley R."/>
            <person name="Acob R."/>
            <person name="Barry K."/>
            <person name="Cullen D."/>
            <person name="De Vries R."/>
            <person name="Hainaut M."/>
            <person name="Hatakka A."/>
            <person name="Henrissat B."/>
            <person name="Hilden K."/>
            <person name="Kuo R."/>
            <person name="Labutti K."/>
            <person name="Lipzen A."/>
            <person name="Makela M.R."/>
            <person name="Sandor L."/>
            <person name="Spatafora J.W."/>
            <person name="Grigoriev I.V."/>
            <person name="Hibbett D.S."/>
        </authorList>
    </citation>
    <scope>NUCLEOTIDE SEQUENCE [LARGE SCALE GENOMIC DNA]</scope>
    <source>
        <strain evidence="1 2">3A-2</strain>
    </source>
</reference>
<dbReference type="OrthoDB" id="4708870at2759"/>
<proteinExistence type="predicted"/>
<name>A0A8E2B0U8_9APHY</name>
<organism evidence="1 2">
    <name type="scientific">Obba rivulosa</name>
    <dbReference type="NCBI Taxonomy" id="1052685"/>
    <lineage>
        <taxon>Eukaryota</taxon>
        <taxon>Fungi</taxon>
        <taxon>Dikarya</taxon>
        <taxon>Basidiomycota</taxon>
        <taxon>Agaricomycotina</taxon>
        <taxon>Agaricomycetes</taxon>
        <taxon>Polyporales</taxon>
        <taxon>Gelatoporiaceae</taxon>
        <taxon>Obba</taxon>
    </lineage>
</organism>
<evidence type="ECO:0000313" key="1">
    <source>
        <dbReference type="EMBL" id="OCH91859.1"/>
    </source>
</evidence>
<evidence type="ECO:0000313" key="2">
    <source>
        <dbReference type="Proteomes" id="UP000250043"/>
    </source>
</evidence>
<gene>
    <name evidence="1" type="ORF">OBBRIDRAFT_825069</name>
</gene>